<proteinExistence type="predicted"/>
<comment type="caution">
    <text evidence="4">The sequence shown here is derived from an EMBL/GenBank/DDBJ whole genome shotgun (WGS) entry which is preliminary data.</text>
</comment>
<reference evidence="4 5" key="1">
    <citation type="journal article" date="2023" name="Plants (Basel)">
        <title>Bridging the Gap: Combining Genomics and Transcriptomics Approaches to Understand Stylosanthes scabra, an Orphan Legume from the Brazilian Caatinga.</title>
        <authorList>
            <person name="Ferreira-Neto J.R.C."/>
            <person name="da Silva M.D."/>
            <person name="Binneck E."/>
            <person name="de Melo N.F."/>
            <person name="da Silva R.H."/>
            <person name="de Melo A.L.T.M."/>
            <person name="Pandolfi V."/>
            <person name="Bustamante F.O."/>
            <person name="Brasileiro-Vidal A.C."/>
            <person name="Benko-Iseppon A.M."/>
        </authorList>
    </citation>
    <scope>NUCLEOTIDE SEQUENCE [LARGE SCALE GENOMIC DNA]</scope>
    <source>
        <tissue evidence="4">Leaves</tissue>
    </source>
</reference>
<evidence type="ECO:0000256" key="1">
    <source>
        <dbReference type="ARBA" id="ARBA00022614"/>
    </source>
</evidence>
<dbReference type="InterPro" id="IPR045344">
    <property type="entry name" value="C-JID"/>
</dbReference>
<dbReference type="InterPro" id="IPR001611">
    <property type="entry name" value="Leu-rich_rpt"/>
</dbReference>
<dbReference type="SUPFAM" id="SSF52058">
    <property type="entry name" value="L domain-like"/>
    <property type="match status" value="1"/>
</dbReference>
<sequence length="436" mass="49860">MELCHSKNLVKLPDLSQAPNLLYLDLEGCVKLAHLDPSIGSLEKLCFLNLENCENLVSIPNSIFDLNSLHHLNLSGCSKLIKYQLLDNPWQTEQLKMVDTSESVQSHMTSPVCQTLTRSIRFFYSKRRANLADSLVSSLPRFPTLVVLDISFCNLLQIPDAIGQLQCLERLNIGGNNFITLPHCIEELPKLRELNLEYCMHLKWLPSTLLPMGRSSYGGLYVFNCPNLSNTEGYRLTAISWLIKVIQQVNMQCSFPGCIIKVVIPGNKIPRWFNKQNTGRSMMLDPSPILFDNNWIGIAYCVTFVVHDAPTQFLERRRKVLVGCGFHFKPHRSIHPTVPICLKKDMITAELDHMLLIFFSREDFIIYVSYLKEGAYDIDCIELDTTSDYPEEVVEVKSCGYRWVFKEDVEQLNPTTMYSANSSTHKHKFLEIEDGQ</sequence>
<feature type="domain" description="C-JID" evidence="3">
    <location>
        <begin position="264"/>
        <end position="410"/>
    </location>
</feature>
<dbReference type="InterPro" id="IPR050715">
    <property type="entry name" value="LRR-SigEffector_domain"/>
</dbReference>
<evidence type="ECO:0000313" key="4">
    <source>
        <dbReference type="EMBL" id="MED6156727.1"/>
    </source>
</evidence>
<dbReference type="Pfam" id="PF20160">
    <property type="entry name" value="C-JID"/>
    <property type="match status" value="1"/>
</dbReference>
<evidence type="ECO:0000259" key="3">
    <source>
        <dbReference type="Pfam" id="PF20160"/>
    </source>
</evidence>
<evidence type="ECO:0000256" key="2">
    <source>
        <dbReference type="ARBA" id="ARBA00022737"/>
    </source>
</evidence>
<keyword evidence="5" id="KW-1185">Reference proteome</keyword>
<dbReference type="Pfam" id="PF13855">
    <property type="entry name" value="LRR_8"/>
    <property type="match status" value="1"/>
</dbReference>
<accession>A0ABU6U6B0</accession>
<dbReference type="EMBL" id="JASCZI010120878">
    <property type="protein sequence ID" value="MED6156727.1"/>
    <property type="molecule type" value="Genomic_DNA"/>
</dbReference>
<organism evidence="4 5">
    <name type="scientific">Stylosanthes scabra</name>
    <dbReference type="NCBI Taxonomy" id="79078"/>
    <lineage>
        <taxon>Eukaryota</taxon>
        <taxon>Viridiplantae</taxon>
        <taxon>Streptophyta</taxon>
        <taxon>Embryophyta</taxon>
        <taxon>Tracheophyta</taxon>
        <taxon>Spermatophyta</taxon>
        <taxon>Magnoliopsida</taxon>
        <taxon>eudicotyledons</taxon>
        <taxon>Gunneridae</taxon>
        <taxon>Pentapetalae</taxon>
        <taxon>rosids</taxon>
        <taxon>fabids</taxon>
        <taxon>Fabales</taxon>
        <taxon>Fabaceae</taxon>
        <taxon>Papilionoideae</taxon>
        <taxon>50 kb inversion clade</taxon>
        <taxon>dalbergioids sensu lato</taxon>
        <taxon>Dalbergieae</taxon>
        <taxon>Pterocarpus clade</taxon>
        <taxon>Stylosanthes</taxon>
    </lineage>
</organism>
<name>A0ABU6U6B0_9FABA</name>
<dbReference type="Gene3D" id="3.80.10.10">
    <property type="entry name" value="Ribonuclease Inhibitor"/>
    <property type="match status" value="2"/>
</dbReference>
<dbReference type="PANTHER" id="PTHR45752:SF195">
    <property type="entry name" value="LEUCINE-RICH REPEAT (LRR) FAMILY PROTEIN-RELATED"/>
    <property type="match status" value="1"/>
</dbReference>
<dbReference type="InterPro" id="IPR032675">
    <property type="entry name" value="LRR_dom_sf"/>
</dbReference>
<gene>
    <name evidence="4" type="ORF">PIB30_017101</name>
</gene>
<keyword evidence="2" id="KW-0677">Repeat</keyword>
<dbReference type="PANTHER" id="PTHR45752">
    <property type="entry name" value="LEUCINE-RICH REPEAT-CONTAINING"/>
    <property type="match status" value="1"/>
</dbReference>
<keyword evidence="1" id="KW-0433">Leucine-rich repeat</keyword>
<dbReference type="Proteomes" id="UP001341840">
    <property type="component" value="Unassembled WGS sequence"/>
</dbReference>
<protein>
    <recommendedName>
        <fullName evidence="3">C-JID domain-containing protein</fullName>
    </recommendedName>
</protein>
<evidence type="ECO:0000313" key="5">
    <source>
        <dbReference type="Proteomes" id="UP001341840"/>
    </source>
</evidence>